<accession>K9H9T2</accession>
<dbReference type="AlphaFoldDB" id="K9H9T2"/>
<dbReference type="Pfam" id="PF10108">
    <property type="entry name" value="DNA_pol_B_exo2"/>
    <property type="match status" value="1"/>
</dbReference>
<feature type="domain" description="Predicted 3'-5' exonuclease PolB-like" evidence="1">
    <location>
        <begin position="3"/>
        <end position="162"/>
    </location>
</feature>
<evidence type="ECO:0000313" key="2">
    <source>
        <dbReference type="EMBL" id="EKV27378.1"/>
    </source>
</evidence>
<evidence type="ECO:0000259" key="1">
    <source>
        <dbReference type="Pfam" id="PF10108"/>
    </source>
</evidence>
<name>K9H9T2_9PROT</name>
<dbReference type="InterPro" id="IPR019288">
    <property type="entry name" value="3'-5'_exonuclease_PolB-like"/>
</dbReference>
<comment type="caution">
    <text evidence="2">The sequence shown here is derived from an EMBL/GenBank/DDBJ whole genome shotgun (WGS) entry which is preliminary data.</text>
</comment>
<dbReference type="EMBL" id="ANHY01000020">
    <property type="protein sequence ID" value="EKV27378.1"/>
    <property type="molecule type" value="Genomic_DNA"/>
</dbReference>
<protein>
    <recommendedName>
        <fullName evidence="1">Predicted 3'-5' exonuclease PolB-like domain-containing protein</fullName>
    </recommendedName>
</protein>
<dbReference type="Proteomes" id="UP000009881">
    <property type="component" value="Unassembled WGS sequence"/>
</dbReference>
<keyword evidence="3" id="KW-1185">Reference proteome</keyword>
<gene>
    <name evidence="2" type="ORF">C882_1880</name>
</gene>
<proteinExistence type="predicted"/>
<evidence type="ECO:0000313" key="3">
    <source>
        <dbReference type="Proteomes" id="UP000009881"/>
    </source>
</evidence>
<organism evidence="2 3">
    <name type="scientific">Caenispirillum salinarum AK4</name>
    <dbReference type="NCBI Taxonomy" id="1238182"/>
    <lineage>
        <taxon>Bacteria</taxon>
        <taxon>Pseudomonadati</taxon>
        <taxon>Pseudomonadota</taxon>
        <taxon>Alphaproteobacteria</taxon>
        <taxon>Rhodospirillales</taxon>
        <taxon>Novispirillaceae</taxon>
        <taxon>Caenispirillum</taxon>
    </lineage>
</organism>
<sequence length="174" mass="18818">MLQRHANGEKKMLQAFFQAMEVYPDARIVTFDGLRLELAMLRARALTYRLAAPAPLVAATMGQPPHIDLRRALSAVHGEEAPHLEAVGAVLQLPDGTAAGLKTATIVSPVNINASFAGIYLSKAITVAALFLHHELYSERLDAAEHQSSCSNLRTAVQCLESRRQVPAGLAQQI</sequence>
<reference evidence="2 3" key="1">
    <citation type="journal article" date="2013" name="Genome Announc.">
        <title>Draft Genome Sequence of an Alphaproteobacterium, Caenispirillum salinarum AK4(T), Isolated from a Solar Saltern.</title>
        <authorList>
            <person name="Khatri I."/>
            <person name="Singh A."/>
            <person name="Korpole S."/>
            <person name="Pinnaka A.K."/>
            <person name="Subramanian S."/>
        </authorList>
    </citation>
    <scope>NUCLEOTIDE SEQUENCE [LARGE SCALE GENOMIC DNA]</scope>
    <source>
        <strain evidence="2 3">AK4</strain>
    </source>
</reference>